<comment type="caution">
    <text evidence="1">The sequence shown here is derived from an EMBL/GenBank/DDBJ whole genome shotgun (WGS) entry which is preliminary data.</text>
</comment>
<reference evidence="1 2" key="1">
    <citation type="journal article" date="2021" name="BMC Genomics">
        <title>Datura genome reveals duplications of psychoactive alkaloid biosynthetic genes and high mutation rate following tissue culture.</title>
        <authorList>
            <person name="Rajewski A."/>
            <person name="Carter-House D."/>
            <person name="Stajich J."/>
            <person name="Litt A."/>
        </authorList>
    </citation>
    <scope>NUCLEOTIDE SEQUENCE [LARGE SCALE GENOMIC DNA]</scope>
    <source>
        <strain evidence="1">AR-01</strain>
    </source>
</reference>
<evidence type="ECO:0000313" key="2">
    <source>
        <dbReference type="Proteomes" id="UP000823775"/>
    </source>
</evidence>
<protein>
    <submittedName>
        <fullName evidence="1">Uncharacterized protein</fullName>
    </submittedName>
</protein>
<keyword evidence="2" id="KW-1185">Reference proteome</keyword>
<evidence type="ECO:0000313" key="1">
    <source>
        <dbReference type="EMBL" id="MCE3049234.1"/>
    </source>
</evidence>
<organism evidence="1 2">
    <name type="scientific">Datura stramonium</name>
    <name type="common">Jimsonweed</name>
    <name type="synonym">Common thornapple</name>
    <dbReference type="NCBI Taxonomy" id="4076"/>
    <lineage>
        <taxon>Eukaryota</taxon>
        <taxon>Viridiplantae</taxon>
        <taxon>Streptophyta</taxon>
        <taxon>Embryophyta</taxon>
        <taxon>Tracheophyta</taxon>
        <taxon>Spermatophyta</taxon>
        <taxon>Magnoliopsida</taxon>
        <taxon>eudicotyledons</taxon>
        <taxon>Gunneridae</taxon>
        <taxon>Pentapetalae</taxon>
        <taxon>asterids</taxon>
        <taxon>lamiids</taxon>
        <taxon>Solanales</taxon>
        <taxon>Solanaceae</taxon>
        <taxon>Solanoideae</taxon>
        <taxon>Datureae</taxon>
        <taxon>Datura</taxon>
    </lineage>
</organism>
<name>A0ABS8WJF1_DATST</name>
<dbReference type="Proteomes" id="UP000823775">
    <property type="component" value="Unassembled WGS sequence"/>
</dbReference>
<accession>A0ABS8WJF1</accession>
<proteinExistence type="predicted"/>
<dbReference type="EMBL" id="JACEIK010006771">
    <property type="protein sequence ID" value="MCE3049234.1"/>
    <property type="molecule type" value="Genomic_DNA"/>
</dbReference>
<feature type="non-terminal residue" evidence="1">
    <location>
        <position position="1"/>
    </location>
</feature>
<feature type="non-terminal residue" evidence="1">
    <location>
        <position position="120"/>
    </location>
</feature>
<gene>
    <name evidence="1" type="ORF">HAX54_044444</name>
</gene>
<sequence length="120" mass="13623">EASGQKHNNLNETETNNFSLGFGNDNFLDDEDTDGFSSSPSFEVYEKIEVNQGMFIATRQAANTFYHQVAPSKTVTIHRDLVTVHDFPIRKMPKSFLDTFMAFSRKTLSGFVMKVNWMGT</sequence>